<keyword evidence="5 17" id="KW-0548">Nucleotidyltransferase</keyword>
<dbReference type="InterPro" id="IPR020045">
    <property type="entry name" value="DNA_polI_H3TH"/>
</dbReference>
<evidence type="ECO:0000256" key="4">
    <source>
        <dbReference type="ARBA" id="ARBA00022679"/>
    </source>
</evidence>
<dbReference type="InterPro" id="IPR043502">
    <property type="entry name" value="DNA/RNA_pol_sf"/>
</dbReference>
<evidence type="ECO:0000256" key="14">
    <source>
        <dbReference type="ARBA" id="ARBA00049244"/>
    </source>
</evidence>
<dbReference type="InterPro" id="IPR002298">
    <property type="entry name" value="DNA_polymerase_A"/>
</dbReference>
<evidence type="ECO:0000256" key="17">
    <source>
        <dbReference type="RuleBase" id="RU004460"/>
    </source>
</evidence>
<dbReference type="Gene3D" id="3.30.70.370">
    <property type="match status" value="1"/>
</dbReference>
<dbReference type="Proteomes" id="UP000215332">
    <property type="component" value="Chromosome 1"/>
</dbReference>
<dbReference type="GO" id="GO:0008408">
    <property type="term" value="F:3'-5' exonuclease activity"/>
    <property type="evidence" value="ECO:0007669"/>
    <property type="project" value="InterPro"/>
</dbReference>
<dbReference type="GO" id="GO:0003677">
    <property type="term" value="F:DNA binding"/>
    <property type="evidence" value="ECO:0007669"/>
    <property type="project" value="UniProtKB-UniRule"/>
</dbReference>
<evidence type="ECO:0000259" key="18">
    <source>
        <dbReference type="SMART" id="SM00474"/>
    </source>
</evidence>
<keyword evidence="6 17" id="KW-0235">DNA replication</keyword>
<keyword evidence="9" id="KW-0378">Hydrolase</keyword>
<dbReference type="GO" id="GO:0006261">
    <property type="term" value="P:DNA-templated DNA replication"/>
    <property type="evidence" value="ECO:0007669"/>
    <property type="project" value="UniProtKB-UniRule"/>
</dbReference>
<dbReference type="FunFam" id="3.40.50.1010:FF:000001">
    <property type="entry name" value="DNA polymerase I"/>
    <property type="match status" value="1"/>
</dbReference>
<keyword evidence="12 17" id="KW-0238">DNA-binding</keyword>
<dbReference type="InterPro" id="IPR036397">
    <property type="entry name" value="RNaseH_sf"/>
</dbReference>
<dbReference type="SMART" id="SM00474">
    <property type="entry name" value="35EXOc"/>
    <property type="match status" value="1"/>
</dbReference>
<dbReference type="InterPro" id="IPR029060">
    <property type="entry name" value="PIN-like_dom_sf"/>
</dbReference>
<dbReference type="GO" id="GO:0008409">
    <property type="term" value="F:5'-3' exonuclease activity"/>
    <property type="evidence" value="ECO:0007669"/>
    <property type="project" value="InterPro"/>
</dbReference>
<dbReference type="SUPFAM" id="SSF47807">
    <property type="entry name" value="5' to 3' exonuclease, C-terminal subdomain"/>
    <property type="match status" value="1"/>
</dbReference>
<keyword evidence="11 17" id="KW-0239">DNA-directed DNA polymerase</keyword>
<dbReference type="AlphaFoldDB" id="A0A239WZ14"/>
<evidence type="ECO:0000256" key="11">
    <source>
        <dbReference type="ARBA" id="ARBA00022932"/>
    </source>
</evidence>
<dbReference type="FunFam" id="1.10.150.20:FF:000003">
    <property type="entry name" value="DNA polymerase I"/>
    <property type="match status" value="1"/>
</dbReference>
<evidence type="ECO:0000256" key="13">
    <source>
        <dbReference type="ARBA" id="ARBA00023204"/>
    </source>
</evidence>
<evidence type="ECO:0000256" key="2">
    <source>
        <dbReference type="ARBA" id="ARBA00012417"/>
    </source>
</evidence>
<dbReference type="SMART" id="SM00482">
    <property type="entry name" value="POLAc"/>
    <property type="match status" value="1"/>
</dbReference>
<dbReference type="EMBL" id="LT906441">
    <property type="protein sequence ID" value="SNV39416.1"/>
    <property type="molecule type" value="Genomic_DNA"/>
</dbReference>
<dbReference type="PANTHER" id="PTHR10133:SF27">
    <property type="entry name" value="DNA POLYMERASE NU"/>
    <property type="match status" value="1"/>
</dbReference>
<dbReference type="RefSeq" id="WP_021104330.1">
    <property type="nucleotide sequence ID" value="NZ_LT906441.1"/>
</dbReference>
<evidence type="ECO:0000256" key="1">
    <source>
        <dbReference type="ARBA" id="ARBA00007705"/>
    </source>
</evidence>
<dbReference type="Pfam" id="PF22619">
    <property type="entry name" value="DNA_polI_exo1"/>
    <property type="match status" value="1"/>
</dbReference>
<evidence type="ECO:0000259" key="20">
    <source>
        <dbReference type="SMART" id="SM00482"/>
    </source>
</evidence>
<keyword evidence="7" id="KW-0540">Nuclease</keyword>
<dbReference type="PRINTS" id="PR00868">
    <property type="entry name" value="DNAPOLI"/>
</dbReference>
<dbReference type="InterPro" id="IPR018320">
    <property type="entry name" value="DNA_polymerase_1"/>
</dbReference>
<dbReference type="InterPro" id="IPR001098">
    <property type="entry name" value="DNA-dir_DNA_pol_A_palm_dom"/>
</dbReference>
<feature type="domain" description="5'-3' exonuclease" evidence="19">
    <location>
        <begin position="3"/>
        <end position="265"/>
    </location>
</feature>
<dbReference type="NCBIfam" id="NF004397">
    <property type="entry name" value="PRK05755.1"/>
    <property type="match status" value="1"/>
</dbReference>
<dbReference type="InterPro" id="IPR002562">
    <property type="entry name" value="3'-5'_exonuclease_dom"/>
</dbReference>
<keyword evidence="10" id="KW-0269">Exonuclease</keyword>
<dbReference type="SMART" id="SM00475">
    <property type="entry name" value="53EXOc"/>
    <property type="match status" value="1"/>
</dbReference>
<dbReference type="InterPro" id="IPR020046">
    <property type="entry name" value="5-3_exonucl_a-hlix_arch_N"/>
</dbReference>
<dbReference type="CDD" id="cd08637">
    <property type="entry name" value="DNA_pol_A_pol_I_C"/>
    <property type="match status" value="1"/>
</dbReference>
<dbReference type="GO" id="GO:0003887">
    <property type="term" value="F:DNA-directed DNA polymerase activity"/>
    <property type="evidence" value="ECO:0007669"/>
    <property type="project" value="UniProtKB-UniRule"/>
</dbReference>
<organism evidence="21 22">
    <name type="scientific">Cutibacterium granulosum</name>
    <dbReference type="NCBI Taxonomy" id="33011"/>
    <lineage>
        <taxon>Bacteria</taxon>
        <taxon>Bacillati</taxon>
        <taxon>Actinomycetota</taxon>
        <taxon>Actinomycetes</taxon>
        <taxon>Propionibacteriales</taxon>
        <taxon>Propionibacteriaceae</taxon>
        <taxon>Cutibacterium</taxon>
    </lineage>
</organism>
<dbReference type="SUPFAM" id="SSF53098">
    <property type="entry name" value="Ribonuclease H-like"/>
    <property type="match status" value="1"/>
</dbReference>
<comment type="function">
    <text evidence="15">In addition to polymerase activity, this DNA polymerase exhibits 3'-5' and 5'-3' exonuclease activity.</text>
</comment>
<dbReference type="InterPro" id="IPR008918">
    <property type="entry name" value="HhH2"/>
</dbReference>
<dbReference type="GO" id="GO:0006302">
    <property type="term" value="P:double-strand break repair"/>
    <property type="evidence" value="ECO:0007669"/>
    <property type="project" value="TreeGrafter"/>
</dbReference>
<evidence type="ECO:0000256" key="3">
    <source>
        <dbReference type="ARBA" id="ARBA00020311"/>
    </source>
</evidence>
<accession>A0A239WZ14</accession>
<evidence type="ECO:0000256" key="5">
    <source>
        <dbReference type="ARBA" id="ARBA00022695"/>
    </source>
</evidence>
<evidence type="ECO:0000256" key="8">
    <source>
        <dbReference type="ARBA" id="ARBA00022763"/>
    </source>
</evidence>
<sequence length="889" mass="97913">MSQRPTLLIVDGHSMAFRAFFALPVENFTTRTGQHTNAVHGFVSMLTRLIKDEEPSHIAVAFDLPGGTFRTEQYQDYKGGRAATPPEFPGQVELIKEVLDALNITHLSVPGYEADDILATLATSASAADMDTLVVSGDRDAMQLVTDQVTVLYPKQGVSRLERMTPQAVEEKYLVSPERYPELAALVGEHADNLPGVPGVGPKTAAKWLAAYDGLDNLLADADSVKGKAGASFRDHLDDVRRNRRLNALVRDLELEVGLDDLARRSWDQQATRQLFDSLEFRSLWDRVKAMEGTDGAQDSAQTVDVTVQVPGEGELDSWLQAHRDVRLGVDATGTWICGADDVTGVVIGSPQQEAVRLDLTDLRPADEKAFADWLADPHCPKVMHAAKNQIEAFAARGMVVGGLSCDTELAAYLLHPDRRKYQLDDLVLEYLDLELVPTHDQPSQGTLDFDDDATVELSARQAVLIARLADVLEQELDNRSELGLLHDLELPVQRSLIAMEQAGVAVDTDVLGGLRADFDSRVRKAEELAWQAAGEQVNLGSPKQLQAVLFDRLDMPKTRRTKSGYTTDAAALEGLFKKTQHPFLAHLLAHREAIRMRQTIDGLLKSIADDGRIHTTYQQTVAATGRLSSTDPNLQNIPMRTEEGRRIREGFVVGEGYASLMSADYSQIEMRIMAHACGDESLIEAFASGLDFHTVTASHVFRVPIENVTAAQRSKVKAMNYGLAYGLSDYGLSQRLDVPVAEARELMDDYFSRFGKVQQYLNQVVDQARRDGWTSTLLGRRRYLPDLNSSNRQRREMAERAALNAPIQGTAADLMKLAMLATDQGLAEHGLRSRVLLQIHDELVLEVAPGEEQRVREVVTDAMGGAMDLAVPLTVAIGVGRSWFDAAH</sequence>
<keyword evidence="13 17" id="KW-0234">DNA repair</keyword>
<dbReference type="KEGG" id="cgrn:4412665_01761"/>
<dbReference type="EC" id="2.7.7.7" evidence="2 16"/>
<evidence type="ECO:0000313" key="22">
    <source>
        <dbReference type="Proteomes" id="UP000215332"/>
    </source>
</evidence>
<dbReference type="Gene3D" id="3.40.50.1010">
    <property type="entry name" value="5'-nuclease"/>
    <property type="match status" value="1"/>
</dbReference>
<dbReference type="Gene3D" id="1.10.150.20">
    <property type="entry name" value="5' to 3' exonuclease, C-terminal subdomain"/>
    <property type="match status" value="2"/>
</dbReference>
<evidence type="ECO:0000256" key="7">
    <source>
        <dbReference type="ARBA" id="ARBA00022722"/>
    </source>
</evidence>
<dbReference type="SUPFAM" id="SSF88723">
    <property type="entry name" value="PIN domain-like"/>
    <property type="match status" value="1"/>
</dbReference>
<dbReference type="eggNOG" id="COG0749">
    <property type="taxonomic scope" value="Bacteria"/>
</dbReference>
<evidence type="ECO:0000259" key="19">
    <source>
        <dbReference type="SMART" id="SM00475"/>
    </source>
</evidence>
<dbReference type="PANTHER" id="PTHR10133">
    <property type="entry name" value="DNA POLYMERASE I"/>
    <property type="match status" value="1"/>
</dbReference>
<dbReference type="Gene3D" id="1.20.1060.10">
    <property type="entry name" value="Taq DNA Polymerase, Chain T, domain 4"/>
    <property type="match status" value="1"/>
</dbReference>
<feature type="domain" description="DNA-directed DNA polymerase family A palm" evidence="20">
    <location>
        <begin position="645"/>
        <end position="852"/>
    </location>
</feature>
<gene>
    <name evidence="17 21" type="primary">polA</name>
    <name evidence="21" type="ORF">SAMEA4412665_01761</name>
</gene>
<dbReference type="CDD" id="cd09898">
    <property type="entry name" value="H3TH_53EXO"/>
    <property type="match status" value="1"/>
</dbReference>
<keyword evidence="4 17" id="KW-0808">Transferase</keyword>
<evidence type="ECO:0000256" key="6">
    <source>
        <dbReference type="ARBA" id="ARBA00022705"/>
    </source>
</evidence>
<name>A0A239WZ14_9ACTN</name>
<keyword evidence="8 17" id="KW-0227">DNA damage</keyword>
<reference evidence="21 22" key="1">
    <citation type="submission" date="2017-06" db="EMBL/GenBank/DDBJ databases">
        <authorList>
            <consortium name="Pathogen Informatics"/>
        </authorList>
    </citation>
    <scope>NUCLEOTIDE SEQUENCE [LARGE SCALE GENOMIC DNA]</scope>
    <source>
        <strain evidence="21 22">NCTC11865</strain>
    </source>
</reference>
<evidence type="ECO:0000256" key="10">
    <source>
        <dbReference type="ARBA" id="ARBA00022839"/>
    </source>
</evidence>
<dbReference type="InterPro" id="IPR036279">
    <property type="entry name" value="5-3_exonuclease_C_sf"/>
</dbReference>
<dbReference type="CDD" id="cd09859">
    <property type="entry name" value="PIN_53EXO"/>
    <property type="match status" value="1"/>
</dbReference>
<evidence type="ECO:0000256" key="9">
    <source>
        <dbReference type="ARBA" id="ARBA00022801"/>
    </source>
</evidence>
<dbReference type="InterPro" id="IPR054690">
    <property type="entry name" value="DNA_polI_exonuclease"/>
</dbReference>
<dbReference type="SUPFAM" id="SSF56672">
    <property type="entry name" value="DNA/RNA polymerases"/>
    <property type="match status" value="1"/>
</dbReference>
<dbReference type="InterPro" id="IPR012337">
    <property type="entry name" value="RNaseH-like_sf"/>
</dbReference>
<dbReference type="NCBIfam" id="TIGR00593">
    <property type="entry name" value="pola"/>
    <property type="match status" value="1"/>
</dbReference>
<feature type="domain" description="3'-5' exonuclease" evidence="18">
    <location>
        <begin position="307"/>
        <end position="478"/>
    </location>
</feature>
<evidence type="ECO:0000256" key="16">
    <source>
        <dbReference type="NCBIfam" id="TIGR00593"/>
    </source>
</evidence>
<evidence type="ECO:0000256" key="15">
    <source>
        <dbReference type="ARBA" id="ARBA00053603"/>
    </source>
</evidence>
<dbReference type="Pfam" id="PF00476">
    <property type="entry name" value="DNA_pol_A"/>
    <property type="match status" value="1"/>
</dbReference>
<dbReference type="PROSITE" id="PS00447">
    <property type="entry name" value="DNA_POLYMERASE_A"/>
    <property type="match status" value="1"/>
</dbReference>
<evidence type="ECO:0000256" key="12">
    <source>
        <dbReference type="ARBA" id="ARBA00023125"/>
    </source>
</evidence>
<dbReference type="FunFam" id="1.10.150.20:FF:000002">
    <property type="entry name" value="DNA polymerase I"/>
    <property type="match status" value="1"/>
</dbReference>
<comment type="similarity">
    <text evidence="1 17">Belongs to the DNA polymerase type-A family.</text>
</comment>
<dbReference type="CDD" id="cd06140">
    <property type="entry name" value="DNA_polA_I_Bacillus_like_exo"/>
    <property type="match status" value="1"/>
</dbReference>
<dbReference type="InterPro" id="IPR019760">
    <property type="entry name" value="DNA-dir_DNA_pol_A_CS"/>
</dbReference>
<comment type="catalytic activity">
    <reaction evidence="14 17">
        <text>DNA(n) + a 2'-deoxyribonucleoside 5'-triphosphate = DNA(n+1) + diphosphate</text>
        <dbReference type="Rhea" id="RHEA:22508"/>
        <dbReference type="Rhea" id="RHEA-COMP:17339"/>
        <dbReference type="Rhea" id="RHEA-COMP:17340"/>
        <dbReference type="ChEBI" id="CHEBI:33019"/>
        <dbReference type="ChEBI" id="CHEBI:61560"/>
        <dbReference type="ChEBI" id="CHEBI:173112"/>
        <dbReference type="EC" id="2.7.7.7"/>
    </reaction>
</comment>
<dbReference type="InterPro" id="IPR002421">
    <property type="entry name" value="5-3_exonuclease"/>
</dbReference>
<evidence type="ECO:0000313" key="21">
    <source>
        <dbReference type="EMBL" id="SNV39416.1"/>
    </source>
</evidence>
<dbReference type="Gene3D" id="3.30.420.10">
    <property type="entry name" value="Ribonuclease H-like superfamily/Ribonuclease H"/>
    <property type="match status" value="1"/>
</dbReference>
<dbReference type="eggNOG" id="COG0258">
    <property type="taxonomic scope" value="Bacteria"/>
</dbReference>
<dbReference type="SMART" id="SM00279">
    <property type="entry name" value="HhH2"/>
    <property type="match status" value="1"/>
</dbReference>
<dbReference type="Pfam" id="PF02739">
    <property type="entry name" value="5_3_exonuc_N"/>
    <property type="match status" value="1"/>
</dbReference>
<dbReference type="Pfam" id="PF01367">
    <property type="entry name" value="5_3_exonuc"/>
    <property type="match status" value="1"/>
</dbReference>
<protein>
    <recommendedName>
        <fullName evidence="3 16">DNA polymerase I</fullName>
        <ecNumber evidence="2 16">2.7.7.7</ecNumber>
    </recommendedName>
</protein>
<proteinExistence type="inferred from homology"/>